<name>A0A2P2QWW1_RHIMU</name>
<organism evidence="1">
    <name type="scientific">Rhizophora mucronata</name>
    <name type="common">Asiatic mangrove</name>
    <dbReference type="NCBI Taxonomy" id="61149"/>
    <lineage>
        <taxon>Eukaryota</taxon>
        <taxon>Viridiplantae</taxon>
        <taxon>Streptophyta</taxon>
        <taxon>Embryophyta</taxon>
        <taxon>Tracheophyta</taxon>
        <taxon>Spermatophyta</taxon>
        <taxon>Magnoliopsida</taxon>
        <taxon>eudicotyledons</taxon>
        <taxon>Gunneridae</taxon>
        <taxon>Pentapetalae</taxon>
        <taxon>rosids</taxon>
        <taxon>fabids</taxon>
        <taxon>Malpighiales</taxon>
        <taxon>Rhizophoraceae</taxon>
        <taxon>Rhizophora</taxon>
    </lineage>
</organism>
<dbReference type="AlphaFoldDB" id="A0A2P2QWW1"/>
<reference evidence="1" key="1">
    <citation type="submission" date="2018-02" db="EMBL/GenBank/DDBJ databases">
        <title>Rhizophora mucronata_Transcriptome.</title>
        <authorList>
            <person name="Meera S.P."/>
            <person name="Sreeshan A."/>
            <person name="Augustine A."/>
        </authorList>
    </citation>
    <scope>NUCLEOTIDE SEQUENCE</scope>
    <source>
        <tissue evidence="1">Leaf</tissue>
    </source>
</reference>
<dbReference type="EMBL" id="GGEC01090974">
    <property type="protein sequence ID" value="MBX71458.1"/>
    <property type="molecule type" value="Transcribed_RNA"/>
</dbReference>
<evidence type="ECO:0000313" key="1">
    <source>
        <dbReference type="EMBL" id="MBX71458.1"/>
    </source>
</evidence>
<protein>
    <submittedName>
        <fullName evidence="1">Uncharacterized protein</fullName>
    </submittedName>
</protein>
<accession>A0A2P2QWW1</accession>
<proteinExistence type="predicted"/>
<sequence>MHKDNRFCEWKFLCCLWHSLLSMYKIIICHCNG</sequence>